<dbReference type="Proteomes" id="UP001152562">
    <property type="component" value="Unassembled WGS sequence"/>
</dbReference>
<protein>
    <submittedName>
        <fullName evidence="1">Uncharacterized protein</fullName>
    </submittedName>
</protein>
<reference evidence="1" key="1">
    <citation type="submission" date="2022-05" db="EMBL/GenBank/DDBJ databases">
        <authorList>
            <person name="Okamura Y."/>
        </authorList>
    </citation>
    <scope>NUCLEOTIDE SEQUENCE</scope>
</reference>
<evidence type="ECO:0000313" key="2">
    <source>
        <dbReference type="Proteomes" id="UP001152562"/>
    </source>
</evidence>
<sequence length="105" mass="11556">MAVQGRQSRHLSRGGLAQLDPLRAAAGKRLDSSTITYFGVATRVASELNGPRPCRCARAAKRERTTKFGNYGLVNLKVSLTRINKCVRDRKDVSPLSQNRIESSV</sequence>
<dbReference type="EMBL" id="CALOZG010000042">
    <property type="protein sequence ID" value="CAH4035223.1"/>
    <property type="molecule type" value="Genomic_DNA"/>
</dbReference>
<comment type="caution">
    <text evidence="1">The sequence shown here is derived from an EMBL/GenBank/DDBJ whole genome shotgun (WGS) entry which is preliminary data.</text>
</comment>
<name>A0A9P0TSI6_PIEBR</name>
<accession>A0A9P0TSI6</accession>
<proteinExistence type="predicted"/>
<gene>
    <name evidence="1" type="ORF">PIBRA_LOCUS11304</name>
</gene>
<evidence type="ECO:0000313" key="1">
    <source>
        <dbReference type="EMBL" id="CAH4035223.1"/>
    </source>
</evidence>
<keyword evidence="2" id="KW-1185">Reference proteome</keyword>
<dbReference type="AlphaFoldDB" id="A0A9P0TSI6"/>
<organism evidence="1 2">
    <name type="scientific">Pieris brassicae</name>
    <name type="common">White butterfly</name>
    <name type="synonym">Large white butterfly</name>
    <dbReference type="NCBI Taxonomy" id="7116"/>
    <lineage>
        <taxon>Eukaryota</taxon>
        <taxon>Metazoa</taxon>
        <taxon>Ecdysozoa</taxon>
        <taxon>Arthropoda</taxon>
        <taxon>Hexapoda</taxon>
        <taxon>Insecta</taxon>
        <taxon>Pterygota</taxon>
        <taxon>Neoptera</taxon>
        <taxon>Endopterygota</taxon>
        <taxon>Lepidoptera</taxon>
        <taxon>Glossata</taxon>
        <taxon>Ditrysia</taxon>
        <taxon>Papilionoidea</taxon>
        <taxon>Pieridae</taxon>
        <taxon>Pierinae</taxon>
        <taxon>Pieris</taxon>
    </lineage>
</organism>